<dbReference type="InterPro" id="IPR011515">
    <property type="entry name" value="Shugoshin_C"/>
</dbReference>
<comment type="caution">
    <text evidence="5">The sequence shown here is derived from an EMBL/GenBank/DDBJ whole genome shotgun (WGS) entry which is preliminary data.</text>
</comment>
<organism evidence="5 6">
    <name type="scientific">Trichomonascus ciferrii</name>
    <dbReference type="NCBI Taxonomy" id="44093"/>
    <lineage>
        <taxon>Eukaryota</taxon>
        <taxon>Fungi</taxon>
        <taxon>Dikarya</taxon>
        <taxon>Ascomycota</taxon>
        <taxon>Saccharomycotina</taxon>
        <taxon>Dipodascomycetes</taxon>
        <taxon>Dipodascales</taxon>
        <taxon>Trichomonascaceae</taxon>
        <taxon>Trichomonascus</taxon>
        <taxon>Trichomonascus ciferrii complex</taxon>
    </lineage>
</organism>
<feature type="compositionally biased region" description="Polar residues" evidence="3">
    <location>
        <begin position="265"/>
        <end position="307"/>
    </location>
</feature>
<evidence type="ECO:0000313" key="6">
    <source>
        <dbReference type="Proteomes" id="UP000761534"/>
    </source>
</evidence>
<evidence type="ECO:0000256" key="1">
    <source>
        <dbReference type="ARBA" id="ARBA00010845"/>
    </source>
</evidence>
<comment type="similarity">
    <text evidence="1">Belongs to the shugoshin family.</text>
</comment>
<protein>
    <recommendedName>
        <fullName evidence="4">Shugoshin C-terminal domain-containing protein</fullName>
    </recommendedName>
</protein>
<evidence type="ECO:0000313" key="5">
    <source>
        <dbReference type="EMBL" id="KAA8909039.1"/>
    </source>
</evidence>
<dbReference type="GO" id="GO:0000775">
    <property type="term" value="C:chromosome, centromeric region"/>
    <property type="evidence" value="ECO:0007669"/>
    <property type="project" value="InterPro"/>
</dbReference>
<dbReference type="GO" id="GO:0005634">
    <property type="term" value="C:nucleus"/>
    <property type="evidence" value="ECO:0007669"/>
    <property type="project" value="InterPro"/>
</dbReference>
<proteinExistence type="inferred from homology"/>
<dbReference type="EMBL" id="SWFS01000352">
    <property type="protein sequence ID" value="KAA8909039.1"/>
    <property type="molecule type" value="Genomic_DNA"/>
</dbReference>
<feature type="compositionally biased region" description="Low complexity" evidence="3">
    <location>
        <begin position="347"/>
        <end position="356"/>
    </location>
</feature>
<evidence type="ECO:0000256" key="3">
    <source>
        <dbReference type="SAM" id="MobiDB-lite"/>
    </source>
</evidence>
<keyword evidence="2" id="KW-0159">Chromosome partition</keyword>
<feature type="compositionally biased region" description="Polar residues" evidence="3">
    <location>
        <begin position="208"/>
        <end position="227"/>
    </location>
</feature>
<feature type="region of interest" description="Disordered" evidence="3">
    <location>
        <begin position="160"/>
        <end position="393"/>
    </location>
</feature>
<dbReference type="GO" id="GO:0045132">
    <property type="term" value="P:meiotic chromosome segregation"/>
    <property type="evidence" value="ECO:0007669"/>
    <property type="project" value="InterPro"/>
</dbReference>
<gene>
    <name evidence="5" type="ORF">TRICI_004659</name>
</gene>
<dbReference type="VEuPathDB" id="FungiDB:TRICI_004659"/>
<evidence type="ECO:0000256" key="2">
    <source>
        <dbReference type="ARBA" id="ARBA00022829"/>
    </source>
</evidence>
<dbReference type="AlphaFoldDB" id="A0A642V088"/>
<reference evidence="5" key="1">
    <citation type="journal article" date="2019" name="G3 (Bethesda)">
        <title>Genome Assemblies of Two Rare Opportunistic Yeast Pathogens: Diutina rugosa (syn. Candida rugosa) and Trichomonascus ciferrii (syn. Candida ciferrii).</title>
        <authorList>
            <person name="Mixao V."/>
            <person name="Saus E."/>
            <person name="Hansen A.P."/>
            <person name="Lass-Florl C."/>
            <person name="Gabaldon T."/>
        </authorList>
    </citation>
    <scope>NUCLEOTIDE SEQUENCE</scope>
    <source>
        <strain evidence="5">CBS 4856</strain>
    </source>
</reference>
<feature type="compositionally biased region" description="Polar residues" evidence="3">
    <location>
        <begin position="237"/>
        <end position="252"/>
    </location>
</feature>
<name>A0A642V088_9ASCO</name>
<feature type="compositionally biased region" description="Acidic residues" evidence="3">
    <location>
        <begin position="160"/>
        <end position="172"/>
    </location>
</feature>
<dbReference type="Proteomes" id="UP000761534">
    <property type="component" value="Unassembled WGS sequence"/>
</dbReference>
<evidence type="ECO:0000259" key="4">
    <source>
        <dbReference type="Pfam" id="PF07557"/>
    </source>
</evidence>
<dbReference type="Pfam" id="PF07557">
    <property type="entry name" value="Shugoshin_C"/>
    <property type="match status" value="1"/>
</dbReference>
<feature type="domain" description="Shugoshin C-terminal" evidence="4">
    <location>
        <begin position="359"/>
        <end position="382"/>
    </location>
</feature>
<keyword evidence="6" id="KW-1185">Reference proteome</keyword>
<feature type="compositionally biased region" description="Basic residues" evidence="3">
    <location>
        <begin position="321"/>
        <end position="331"/>
    </location>
</feature>
<accession>A0A642V088</accession>
<sequence>MARLNSASNNPAESIDLIRRRFGSQNRAIAKAHAALEDKVSQLEKCNDDLLKENYQLRCENMRLRKGQVVSKNDILSKLREVERMLLDDNEEMKVEEPQQVQEVVVSTSRPLDTITRRKPRTEMVDTVNVDECDTAMIEADSEYSSSRVIHDVITEVDEVEAESEDEVLADLENEKPSPNEIAGEENNFGEDNNENFQDNIGDGMDASINNEDYDNSVQEADTNTHGSIEEEKKETTSAPPSSTNENDTTPVLSPAKKSHDETPVSLSPTKPTALDSTETNSQVTEQGSTNTPSVEETSSIKKSTNPQKKKRSSSSLSPSKKPKKAPKRSSTRTVLEPKSINTSPQKSTPAPKQPASSPPRRRSRGNQVNYALPSLRTKMRRQKDGLAAAIDD</sequence>